<dbReference type="InParanoid" id="C0NNH3"/>
<evidence type="ECO:0000313" key="1">
    <source>
        <dbReference type="EMBL" id="EEH06483.1"/>
    </source>
</evidence>
<protein>
    <submittedName>
        <fullName evidence="1">Uncharacterized protein</fullName>
    </submittedName>
</protein>
<dbReference type="Proteomes" id="UP000001631">
    <property type="component" value="Unassembled WGS sequence"/>
</dbReference>
<dbReference type="EMBL" id="GG663368">
    <property type="protein sequence ID" value="EEH06483.1"/>
    <property type="molecule type" value="Genomic_DNA"/>
</dbReference>
<dbReference type="RefSeq" id="XP_045286964.1">
    <property type="nucleotide sequence ID" value="XM_045431752.1"/>
</dbReference>
<proteinExistence type="predicted"/>
<dbReference type="HOGENOM" id="CLU_2183177_0_0_1"/>
<dbReference type="GeneID" id="69037719"/>
<gene>
    <name evidence="1" type="ORF">HCBG_04703</name>
</gene>
<reference evidence="1" key="1">
    <citation type="submission" date="2009-02" db="EMBL/GenBank/DDBJ databases">
        <title>The Genome Sequence of Ajellomyces capsulatus strain G186AR.</title>
        <authorList>
            <consortium name="The Broad Institute Genome Sequencing Platform"/>
            <person name="Champion M."/>
            <person name="Cuomo C."/>
            <person name="Ma L.-J."/>
            <person name="Henn M.R."/>
            <person name="Sil A."/>
            <person name="Goldman B."/>
            <person name="Young S.K."/>
            <person name="Kodira C.D."/>
            <person name="Zeng Q."/>
            <person name="Koehrsen M."/>
            <person name="Alvarado L."/>
            <person name="Berlin A."/>
            <person name="Borenstein D."/>
            <person name="Chen Z."/>
            <person name="Engels R."/>
            <person name="Freedman E."/>
            <person name="Gellesch M."/>
            <person name="Goldberg J."/>
            <person name="Griggs A."/>
            <person name="Gujja S."/>
            <person name="Heiman D."/>
            <person name="Hepburn T."/>
            <person name="Howarth C."/>
            <person name="Jen D."/>
            <person name="Larson L."/>
            <person name="Lewis B."/>
            <person name="Mehta T."/>
            <person name="Park D."/>
            <person name="Pearson M."/>
            <person name="Roberts A."/>
            <person name="Saif S."/>
            <person name="Shea T."/>
            <person name="Shenoy N."/>
            <person name="Sisk P."/>
            <person name="Stolte C."/>
            <person name="Sykes S."/>
            <person name="Walk T."/>
            <person name="White J."/>
            <person name="Yandava C."/>
            <person name="Klein B."/>
            <person name="McEwen J.G."/>
            <person name="Puccia R."/>
            <person name="Goldman G.H."/>
            <person name="Felipe M.S."/>
            <person name="Nino-Vega G."/>
            <person name="San-Blas G."/>
            <person name="Taylor J."/>
            <person name="Mendoza L."/>
            <person name="Galagan J."/>
            <person name="Nusbaum C."/>
            <person name="Birren B."/>
        </authorList>
    </citation>
    <scope>NUCLEOTIDE SEQUENCE</scope>
    <source>
        <strain evidence="1">G186AR</strain>
    </source>
</reference>
<accession>C0NNH3</accession>
<dbReference type="AlphaFoldDB" id="C0NNH3"/>
<organism evidence="1 2">
    <name type="scientific">Ajellomyces capsulatus (strain G186AR / H82 / ATCC MYA-2454 / RMSCC 2432)</name>
    <name type="common">Darling's disease fungus</name>
    <name type="synonym">Histoplasma capsulatum</name>
    <dbReference type="NCBI Taxonomy" id="447093"/>
    <lineage>
        <taxon>Eukaryota</taxon>
        <taxon>Fungi</taxon>
        <taxon>Dikarya</taxon>
        <taxon>Ascomycota</taxon>
        <taxon>Pezizomycotina</taxon>
        <taxon>Eurotiomycetes</taxon>
        <taxon>Eurotiomycetidae</taxon>
        <taxon>Onygenales</taxon>
        <taxon>Ajellomycetaceae</taxon>
        <taxon>Histoplasma</taxon>
    </lineage>
</organism>
<sequence length="109" mass="11992">MGEKLCVAQRIDGKNGQKSRNSDKVRRKIFFMGLFDDSGEAMVGSAGVAQAWRRRARDELEKAGERYSDDWTGSTEQTTGQAVAWLLQLRLASVIGSVCLGAVASLLRR</sequence>
<name>C0NNH3_AJECG</name>
<evidence type="ECO:0000313" key="2">
    <source>
        <dbReference type="Proteomes" id="UP000001631"/>
    </source>
</evidence>
<keyword evidence="2" id="KW-1185">Reference proteome</keyword>